<keyword evidence="5" id="KW-0378">Hydrolase</keyword>
<dbReference type="GO" id="GO:0006308">
    <property type="term" value="P:DNA catabolic process"/>
    <property type="evidence" value="ECO:0007669"/>
    <property type="project" value="TreeGrafter"/>
</dbReference>
<dbReference type="InterPro" id="IPR037431">
    <property type="entry name" value="REX4_DEDDh_dom"/>
</dbReference>
<protein>
    <recommendedName>
        <fullName evidence="3">RNA exonuclease 4</fullName>
    </recommendedName>
</protein>
<feature type="region of interest" description="Disordered" evidence="8">
    <location>
        <begin position="66"/>
        <end position="93"/>
    </location>
</feature>
<comment type="caution">
    <text evidence="10">The sequence shown here is derived from an EMBL/GenBank/DDBJ whole genome shotgun (WGS) entry which is preliminary data.</text>
</comment>
<dbReference type="Proteomes" id="UP000288216">
    <property type="component" value="Unassembled WGS sequence"/>
</dbReference>
<evidence type="ECO:0000256" key="2">
    <source>
        <dbReference type="ARBA" id="ARBA00010489"/>
    </source>
</evidence>
<evidence type="ECO:0000256" key="4">
    <source>
        <dbReference type="ARBA" id="ARBA00022722"/>
    </source>
</evidence>
<dbReference type="InterPro" id="IPR047021">
    <property type="entry name" value="REXO1/3/4-like"/>
</dbReference>
<evidence type="ECO:0000259" key="9">
    <source>
        <dbReference type="SMART" id="SM00479"/>
    </source>
</evidence>
<accession>A0A401Q4A8</accession>
<feature type="domain" description="Exonuclease" evidence="9">
    <location>
        <begin position="230"/>
        <end position="391"/>
    </location>
</feature>
<dbReference type="PANTHER" id="PTHR12801:SF158">
    <property type="entry name" value="RNA EXONUCLEASE 4"/>
    <property type="match status" value="1"/>
</dbReference>
<dbReference type="OrthoDB" id="8191639at2759"/>
<dbReference type="GO" id="GO:0003676">
    <property type="term" value="F:nucleic acid binding"/>
    <property type="evidence" value="ECO:0007669"/>
    <property type="project" value="InterPro"/>
</dbReference>
<name>A0A401Q4A8_SCYTO</name>
<evidence type="ECO:0000256" key="1">
    <source>
        <dbReference type="ARBA" id="ARBA00004123"/>
    </source>
</evidence>
<dbReference type="Gene3D" id="3.30.420.10">
    <property type="entry name" value="Ribonuclease H-like superfamily/Ribonuclease H"/>
    <property type="match status" value="1"/>
</dbReference>
<dbReference type="InterPro" id="IPR013520">
    <property type="entry name" value="Ribonucl_H"/>
</dbReference>
<feature type="region of interest" description="Disordered" evidence="8">
    <location>
        <begin position="1"/>
        <end position="47"/>
    </location>
</feature>
<dbReference type="GO" id="GO:0005730">
    <property type="term" value="C:nucleolus"/>
    <property type="evidence" value="ECO:0007669"/>
    <property type="project" value="UniProtKB-ARBA"/>
</dbReference>
<dbReference type="STRING" id="75743.A0A401Q4A8"/>
<feature type="compositionally biased region" description="Basic and acidic residues" evidence="8">
    <location>
        <begin position="71"/>
        <end position="80"/>
    </location>
</feature>
<feature type="compositionally biased region" description="Basic residues" evidence="8">
    <location>
        <begin position="394"/>
        <end position="404"/>
    </location>
</feature>
<sequence length="412" mass="45657">MAEAKPDPRVDSAVSAESEMGSQKKSKRKRFWAKETSVTKKKMGSVLPPKAAVEYSSNWKALQQLMNPTTDAKKAPESKSKIQTKGETVAAEKASHQEMKGKGIASQRQPDCQTTDVLLNGNGLKLGKIMIQGSQQSKEKRTGNGQGPLEGSSSNKKIKRTKAELGTQNNTEPDIWFDDVDPDDIEAAMGPKAANVARQQIETATGIPCPVVQNLETILVKDGAFEGLTKAVALDCEMVGVGLDKVDSILARVSIVNQFGKCVYDKYVKPTEKVTDYRTWVSGIRPRDMKNGEDFKVVQREVAGILDGRTLVGHAVHNDLKILFLDHPRKTIRDTQKYKPFKTATRCSRPSLKNLCQQILNVKVQDAEHSSVQDAQATMRLYTLVKQKWEADRKAKHKMKKRVAKEKLKPSS</sequence>
<gene>
    <name evidence="10" type="ORF">scyTo_0017102</name>
</gene>
<dbReference type="InterPro" id="IPR012337">
    <property type="entry name" value="RNaseH-like_sf"/>
</dbReference>
<evidence type="ECO:0000313" key="11">
    <source>
        <dbReference type="Proteomes" id="UP000288216"/>
    </source>
</evidence>
<proteinExistence type="inferred from homology"/>
<evidence type="ECO:0000256" key="5">
    <source>
        <dbReference type="ARBA" id="ARBA00022801"/>
    </source>
</evidence>
<keyword evidence="7" id="KW-0539">Nucleus</keyword>
<dbReference type="PANTHER" id="PTHR12801">
    <property type="entry name" value="RNA EXONUCLEASE REXO1 / RECO3 FAMILY MEMBER-RELATED"/>
    <property type="match status" value="1"/>
</dbReference>
<dbReference type="SUPFAM" id="SSF53098">
    <property type="entry name" value="Ribonuclease H-like"/>
    <property type="match status" value="1"/>
</dbReference>
<comment type="similarity">
    <text evidence="2">Belongs to the REXO4 family.</text>
</comment>
<reference evidence="10 11" key="1">
    <citation type="journal article" date="2018" name="Nat. Ecol. Evol.">
        <title>Shark genomes provide insights into elasmobranch evolution and the origin of vertebrates.</title>
        <authorList>
            <person name="Hara Y"/>
            <person name="Yamaguchi K"/>
            <person name="Onimaru K"/>
            <person name="Kadota M"/>
            <person name="Koyanagi M"/>
            <person name="Keeley SD"/>
            <person name="Tatsumi K"/>
            <person name="Tanaka K"/>
            <person name="Motone F"/>
            <person name="Kageyama Y"/>
            <person name="Nozu R"/>
            <person name="Adachi N"/>
            <person name="Nishimura O"/>
            <person name="Nakagawa R"/>
            <person name="Tanegashima C"/>
            <person name="Kiyatake I"/>
            <person name="Matsumoto R"/>
            <person name="Murakumo K"/>
            <person name="Nishida K"/>
            <person name="Terakita A"/>
            <person name="Kuratani S"/>
            <person name="Sato K"/>
            <person name="Hyodo S Kuraku.S."/>
        </authorList>
    </citation>
    <scope>NUCLEOTIDE SEQUENCE [LARGE SCALE GENOMIC DNA]</scope>
</reference>
<keyword evidence="11" id="KW-1185">Reference proteome</keyword>
<keyword evidence="4" id="KW-0540">Nuclease</keyword>
<dbReference type="Pfam" id="PF00929">
    <property type="entry name" value="RNase_T"/>
    <property type="match status" value="1"/>
</dbReference>
<evidence type="ECO:0000256" key="3">
    <source>
        <dbReference type="ARBA" id="ARBA00016937"/>
    </source>
</evidence>
<dbReference type="GO" id="GO:0006364">
    <property type="term" value="P:rRNA processing"/>
    <property type="evidence" value="ECO:0007669"/>
    <property type="project" value="InterPro"/>
</dbReference>
<evidence type="ECO:0000256" key="7">
    <source>
        <dbReference type="ARBA" id="ARBA00023242"/>
    </source>
</evidence>
<evidence type="ECO:0000256" key="8">
    <source>
        <dbReference type="SAM" id="MobiDB-lite"/>
    </source>
</evidence>
<dbReference type="CDD" id="cd06144">
    <property type="entry name" value="REX4_like"/>
    <property type="match status" value="1"/>
</dbReference>
<dbReference type="GO" id="GO:0008408">
    <property type="term" value="F:3'-5' exonuclease activity"/>
    <property type="evidence" value="ECO:0007669"/>
    <property type="project" value="InterPro"/>
</dbReference>
<evidence type="ECO:0000313" key="10">
    <source>
        <dbReference type="EMBL" id="GCB80198.1"/>
    </source>
</evidence>
<dbReference type="AlphaFoldDB" id="A0A401Q4A8"/>
<dbReference type="SMART" id="SM00479">
    <property type="entry name" value="EXOIII"/>
    <property type="match status" value="1"/>
</dbReference>
<dbReference type="EMBL" id="BFAA01010835">
    <property type="protein sequence ID" value="GCB80198.1"/>
    <property type="molecule type" value="Genomic_DNA"/>
</dbReference>
<evidence type="ECO:0000256" key="6">
    <source>
        <dbReference type="ARBA" id="ARBA00022839"/>
    </source>
</evidence>
<feature type="region of interest" description="Disordered" evidence="8">
    <location>
        <begin position="133"/>
        <end position="158"/>
    </location>
</feature>
<dbReference type="OMA" id="PNTYSKK"/>
<dbReference type="FunFam" id="3.30.420.10:FF:000007">
    <property type="entry name" value="Interferon-stimulated exonuclease gene 20"/>
    <property type="match status" value="1"/>
</dbReference>
<comment type="subcellular location">
    <subcellularLocation>
        <location evidence="1">Nucleus</location>
    </subcellularLocation>
</comment>
<feature type="region of interest" description="Disordered" evidence="8">
    <location>
        <begin position="393"/>
        <end position="412"/>
    </location>
</feature>
<organism evidence="10 11">
    <name type="scientific">Scyliorhinus torazame</name>
    <name type="common">Cloudy catshark</name>
    <name type="synonym">Catulus torazame</name>
    <dbReference type="NCBI Taxonomy" id="75743"/>
    <lineage>
        <taxon>Eukaryota</taxon>
        <taxon>Metazoa</taxon>
        <taxon>Chordata</taxon>
        <taxon>Craniata</taxon>
        <taxon>Vertebrata</taxon>
        <taxon>Chondrichthyes</taxon>
        <taxon>Elasmobranchii</taxon>
        <taxon>Galeomorphii</taxon>
        <taxon>Galeoidea</taxon>
        <taxon>Carcharhiniformes</taxon>
        <taxon>Scyliorhinidae</taxon>
        <taxon>Scyliorhinus</taxon>
    </lineage>
</organism>
<feature type="compositionally biased region" description="Basic and acidic residues" evidence="8">
    <location>
        <begin position="1"/>
        <end position="10"/>
    </location>
</feature>
<dbReference type="InterPro" id="IPR036397">
    <property type="entry name" value="RNaseH_sf"/>
</dbReference>
<keyword evidence="6" id="KW-0269">Exonuclease</keyword>